<organism evidence="1 2">
    <name type="scientific">Aegilops tauschii subsp. strangulata</name>
    <name type="common">Goatgrass</name>
    <dbReference type="NCBI Taxonomy" id="200361"/>
    <lineage>
        <taxon>Eukaryota</taxon>
        <taxon>Viridiplantae</taxon>
        <taxon>Streptophyta</taxon>
        <taxon>Embryophyta</taxon>
        <taxon>Tracheophyta</taxon>
        <taxon>Spermatophyta</taxon>
        <taxon>Magnoliopsida</taxon>
        <taxon>Liliopsida</taxon>
        <taxon>Poales</taxon>
        <taxon>Poaceae</taxon>
        <taxon>BOP clade</taxon>
        <taxon>Pooideae</taxon>
        <taxon>Triticodae</taxon>
        <taxon>Triticeae</taxon>
        <taxon>Triticinae</taxon>
        <taxon>Aegilops</taxon>
    </lineage>
</organism>
<dbReference type="AlphaFoldDB" id="A0A453PB63"/>
<reference evidence="2" key="1">
    <citation type="journal article" date="2014" name="Science">
        <title>Ancient hybridizations among the ancestral genomes of bread wheat.</title>
        <authorList>
            <consortium name="International Wheat Genome Sequencing Consortium,"/>
            <person name="Marcussen T."/>
            <person name="Sandve S.R."/>
            <person name="Heier L."/>
            <person name="Spannagl M."/>
            <person name="Pfeifer M."/>
            <person name="Jakobsen K.S."/>
            <person name="Wulff B.B."/>
            <person name="Steuernagel B."/>
            <person name="Mayer K.F."/>
            <person name="Olsen O.A."/>
        </authorList>
    </citation>
    <scope>NUCLEOTIDE SEQUENCE [LARGE SCALE GENOMIC DNA]</scope>
    <source>
        <strain evidence="2">cv. AL8/78</strain>
    </source>
</reference>
<dbReference type="Gramene" id="AET6Gv20677700.1">
    <property type="protein sequence ID" value="AET6Gv20677700.1"/>
    <property type="gene ID" value="AET6Gv20677700"/>
</dbReference>
<dbReference type="EnsemblPlants" id="AET6Gv20677700.1">
    <property type="protein sequence ID" value="AET6Gv20677700.1"/>
    <property type="gene ID" value="AET6Gv20677700"/>
</dbReference>
<accession>A0A453PB63</accession>
<evidence type="ECO:0000313" key="2">
    <source>
        <dbReference type="Proteomes" id="UP000015105"/>
    </source>
</evidence>
<reference evidence="1" key="4">
    <citation type="submission" date="2019-03" db="UniProtKB">
        <authorList>
            <consortium name="EnsemblPlants"/>
        </authorList>
    </citation>
    <scope>IDENTIFICATION</scope>
</reference>
<evidence type="ECO:0008006" key="3">
    <source>
        <dbReference type="Google" id="ProtNLM"/>
    </source>
</evidence>
<dbReference type="STRING" id="200361.A0A453PB63"/>
<proteinExistence type="predicted"/>
<reference evidence="1" key="5">
    <citation type="journal article" date="2021" name="G3 (Bethesda)">
        <title>Aegilops tauschii genome assembly Aet v5.0 features greater sequence contiguity and improved annotation.</title>
        <authorList>
            <person name="Wang L."/>
            <person name="Zhu T."/>
            <person name="Rodriguez J.C."/>
            <person name="Deal K.R."/>
            <person name="Dubcovsky J."/>
            <person name="McGuire P.E."/>
            <person name="Lux T."/>
            <person name="Spannagl M."/>
            <person name="Mayer K.F.X."/>
            <person name="Baldrich P."/>
            <person name="Meyers B.C."/>
            <person name="Huo N."/>
            <person name="Gu Y.Q."/>
            <person name="Zhou H."/>
            <person name="Devos K.M."/>
            <person name="Bennetzen J.L."/>
            <person name="Unver T."/>
            <person name="Budak H."/>
            <person name="Gulick P.J."/>
            <person name="Galiba G."/>
            <person name="Kalapos B."/>
            <person name="Nelson D.R."/>
            <person name="Li P."/>
            <person name="You F.M."/>
            <person name="Luo M.C."/>
            <person name="Dvorak J."/>
        </authorList>
    </citation>
    <scope>NUCLEOTIDE SEQUENCE [LARGE SCALE GENOMIC DNA]</scope>
    <source>
        <strain evidence="1">cv. AL8/78</strain>
    </source>
</reference>
<evidence type="ECO:0000313" key="1">
    <source>
        <dbReference type="EnsemblPlants" id="AET6Gv20677700.1"/>
    </source>
</evidence>
<dbReference type="Proteomes" id="UP000015105">
    <property type="component" value="Chromosome 6D"/>
</dbReference>
<name>A0A453PB63_AEGTS</name>
<sequence>MVFRLPSLKKWHVLKHLVYAIIQGFCLGTVDISRLNYTILSLIPKVKGADTICQFRPIALINNLAKFPPKGFSTRLSPLAHQVISPTQSAFIKGCFILDGIVSLHEVVH</sequence>
<reference evidence="1" key="3">
    <citation type="journal article" date="2017" name="Nature">
        <title>Genome sequence of the progenitor of the wheat D genome Aegilops tauschii.</title>
        <authorList>
            <person name="Luo M.C."/>
            <person name="Gu Y.Q."/>
            <person name="Puiu D."/>
            <person name="Wang H."/>
            <person name="Twardziok S.O."/>
            <person name="Deal K.R."/>
            <person name="Huo N."/>
            <person name="Zhu T."/>
            <person name="Wang L."/>
            <person name="Wang Y."/>
            <person name="McGuire P.E."/>
            <person name="Liu S."/>
            <person name="Long H."/>
            <person name="Ramasamy R.K."/>
            <person name="Rodriguez J.C."/>
            <person name="Van S.L."/>
            <person name="Yuan L."/>
            <person name="Wang Z."/>
            <person name="Xia Z."/>
            <person name="Xiao L."/>
            <person name="Anderson O.D."/>
            <person name="Ouyang S."/>
            <person name="Liang Y."/>
            <person name="Zimin A.V."/>
            <person name="Pertea G."/>
            <person name="Qi P."/>
            <person name="Bennetzen J.L."/>
            <person name="Dai X."/>
            <person name="Dawson M.W."/>
            <person name="Muller H.G."/>
            <person name="Kugler K."/>
            <person name="Rivarola-Duarte L."/>
            <person name="Spannagl M."/>
            <person name="Mayer K.F.X."/>
            <person name="Lu F.H."/>
            <person name="Bevan M.W."/>
            <person name="Leroy P."/>
            <person name="Li P."/>
            <person name="You F.M."/>
            <person name="Sun Q."/>
            <person name="Liu Z."/>
            <person name="Lyons E."/>
            <person name="Wicker T."/>
            <person name="Salzberg S.L."/>
            <person name="Devos K.M."/>
            <person name="Dvorak J."/>
        </authorList>
    </citation>
    <scope>NUCLEOTIDE SEQUENCE [LARGE SCALE GENOMIC DNA]</scope>
    <source>
        <strain evidence="1">cv. AL8/78</strain>
    </source>
</reference>
<protein>
    <recommendedName>
        <fullName evidence="3">Reverse transcriptase domain-containing protein</fullName>
    </recommendedName>
</protein>
<reference evidence="2" key="2">
    <citation type="journal article" date="2017" name="Nat. Plants">
        <title>The Aegilops tauschii genome reveals multiple impacts of transposons.</title>
        <authorList>
            <person name="Zhao G."/>
            <person name="Zou C."/>
            <person name="Li K."/>
            <person name="Wang K."/>
            <person name="Li T."/>
            <person name="Gao L."/>
            <person name="Zhang X."/>
            <person name="Wang H."/>
            <person name="Yang Z."/>
            <person name="Liu X."/>
            <person name="Jiang W."/>
            <person name="Mao L."/>
            <person name="Kong X."/>
            <person name="Jiao Y."/>
            <person name="Jia J."/>
        </authorList>
    </citation>
    <scope>NUCLEOTIDE SEQUENCE [LARGE SCALE GENOMIC DNA]</scope>
    <source>
        <strain evidence="2">cv. AL8/78</strain>
    </source>
</reference>
<keyword evidence="2" id="KW-1185">Reference proteome</keyword>